<keyword evidence="16" id="KW-0186">Copper</keyword>
<keyword evidence="8" id="KW-0285">Flavoprotein</keyword>
<comment type="similarity">
    <text evidence="4">Belongs to the STEAP family.</text>
</comment>
<dbReference type="GO" id="GO:1902093">
    <property type="term" value="P:positive regulation of flagellated sperm motility"/>
    <property type="evidence" value="ECO:0007669"/>
    <property type="project" value="TreeGrafter"/>
</dbReference>
<dbReference type="EMBL" id="JAATJV010220700">
    <property type="protein sequence ID" value="MBZ3874192.1"/>
    <property type="molecule type" value="Genomic_DNA"/>
</dbReference>
<comment type="subcellular location">
    <subcellularLocation>
        <location evidence="3">Endosome membrane</location>
        <topology evidence="3">Multi-pass membrane protein</topology>
    </subcellularLocation>
</comment>
<evidence type="ECO:0000256" key="2">
    <source>
        <dbReference type="ARBA" id="ARBA00001974"/>
    </source>
</evidence>
<evidence type="ECO:0000256" key="7">
    <source>
        <dbReference type="ARBA" id="ARBA00022617"/>
    </source>
</evidence>
<evidence type="ECO:0000259" key="22">
    <source>
        <dbReference type="Pfam" id="PF03807"/>
    </source>
</evidence>
<evidence type="ECO:0000256" key="5">
    <source>
        <dbReference type="ARBA" id="ARBA00022448"/>
    </source>
</evidence>
<evidence type="ECO:0000256" key="16">
    <source>
        <dbReference type="ARBA" id="ARBA00023008"/>
    </source>
</evidence>
<feature type="domain" description="Pyrroline-5-carboxylate reductase catalytic N-terminal" evidence="22">
    <location>
        <begin position="93"/>
        <end position="180"/>
    </location>
</feature>
<keyword evidence="6" id="KW-0410">Iron transport</keyword>
<dbReference type="AlphaFoldDB" id="A0AA41MLK3"/>
<evidence type="ECO:0000256" key="4">
    <source>
        <dbReference type="ARBA" id="ARBA00007729"/>
    </source>
</evidence>
<dbReference type="GO" id="GO:0010008">
    <property type="term" value="C:endosome membrane"/>
    <property type="evidence" value="ECO:0007669"/>
    <property type="project" value="UniProtKB-SubCell"/>
</dbReference>
<keyword evidence="9 21" id="KW-0812">Transmembrane</keyword>
<dbReference type="Pfam" id="PF03807">
    <property type="entry name" value="F420_oxidored"/>
    <property type="match status" value="1"/>
</dbReference>
<keyword evidence="15" id="KW-0408">Iron</keyword>
<evidence type="ECO:0000256" key="15">
    <source>
        <dbReference type="ARBA" id="ARBA00023004"/>
    </source>
</evidence>
<evidence type="ECO:0000256" key="11">
    <source>
        <dbReference type="ARBA" id="ARBA00022753"/>
    </source>
</evidence>
<dbReference type="InterPro" id="IPR036291">
    <property type="entry name" value="NAD(P)-bd_dom_sf"/>
</dbReference>
<dbReference type="InterPro" id="IPR048733">
    <property type="entry name" value="CFA69_ARM_dom"/>
</dbReference>
<comment type="catalytic activity">
    <reaction evidence="19">
        <text>2 Cu(+) + NADP(+) + H(+) = 2 Cu(2+) + NADPH</text>
        <dbReference type="Rhea" id="RHEA:71771"/>
        <dbReference type="ChEBI" id="CHEBI:15378"/>
        <dbReference type="ChEBI" id="CHEBI:29036"/>
        <dbReference type="ChEBI" id="CHEBI:49552"/>
        <dbReference type="ChEBI" id="CHEBI:57783"/>
        <dbReference type="ChEBI" id="CHEBI:58349"/>
    </reaction>
    <physiologicalReaction direction="right-to-left" evidence="19">
        <dbReference type="Rhea" id="RHEA:71773"/>
    </physiologicalReaction>
</comment>
<dbReference type="InterPro" id="IPR028939">
    <property type="entry name" value="P5C_Rdtase_cat_N"/>
</dbReference>
<evidence type="ECO:0000259" key="23">
    <source>
        <dbReference type="Pfam" id="PF21049"/>
    </source>
</evidence>
<sequence length="1178" mass="132654">MGFAPPKDRRYGFRLPKMAALVSKCVGKWGAAAQGVAMVSRRSWGWDVVGQAGVLEVRLHIMESISMMGSPKSLSETFLPNGINGIKDARKVTVGVIGSGDFAKSLTIRLIRCGYHVVIGSRNPKFASEFFPHVVDVTHHEDALTKTNIIFIAIHREHYTSLWDLRHLLVGKILIDVSNNMRINQYPESNAEYLASLFPDSLIVKGFNVVSAWALQLGPKDASRQVYICSNNIQARQQVIELARQLNFIPVDLGSLSSAREIENLPLQLFTLWRGPVVVAISLSTFFFLYSFVRDVIHPYARNQQSDFYKIPIEIVNKTLPIVAITLLSLVYLAGLLAAAYQLYYGTKYRRFPPWLETWLQCRKQLGLLSYFFTVVHVAYSLCLPMRRSERYLFLNMAYQQSTLGYVALLISTFHVLIYGWKRAFEEEYYRFYTPPNFVLALVLPSIVILAMSTVEAAAPAEAQEPGGRNKSSTSRQIAVIGAVTEDEEKQKVSDEITYAEDTANSIALLEVNCTLMMKAQAASGICIHLNDPDPSGQLLFRSSEILWNLLEKSSKEEIIQQLSNLECLLALKEVFKNLFTRGFSHYDRQLRNDILVITTIIAQNPGAPMIECGFTRDLILFATFNEVKSQNPLVKGLKLSNSCEDFELKKLLFNIIVILCKDLPTVQLLIDGKVVWALFTYVKRPEKHKIIEWSAAQHEELQLHAIATLSSVAPLLIEEYMSCQGNARVLAFLEWCDSEDPFISHGNSFHGTGGRGNKFAQMRYSLRLLRAMVYLEDETINTDLCDKGTIQQLIGIFKNSISKTNEKEEAIILEIQSDLLLILSGLCEHHIQRKEIFGTEGVDIILHVMKTDPKKIQSGLGYNVLLFSTLDSIWCCILGCYSSEDYFLEKEGIFLLLDVLALNQKKFCNLILGIMVEFCDNPKTAAHVNAWRGKKDQTAASLLIKLWRKEEKELGVKRDKNGKIIDFENLPGLSAEDFVTLCIIHRYLDFKIGEIWNEIYEEIKLEKLRPVTADKKVLEGITTASESIGKMVVSLQNEMIESQARQDAQSEQKVYAKIQATHKQRELANKSWENFLARTSNAKTLKKAKRLQEKAIESSKFKGQPQNAIFHRTVIKGLNTTVPSGGVVTVESTPARLLGGPLADTDIALKKLPIRGGALQRIKAVKTVNEQKKSIPS</sequence>
<accession>A0AA41MLK3</accession>
<comment type="cofactor">
    <cofactor evidence="2">
        <name>FAD</name>
        <dbReference type="ChEBI" id="CHEBI:57692"/>
    </cofactor>
</comment>
<comment type="catalytic activity">
    <reaction evidence="20">
        <text>2 Fe(2+) + NADP(+) + H(+) = 2 Fe(3+) + NADPH</text>
        <dbReference type="Rhea" id="RHEA:71767"/>
        <dbReference type="ChEBI" id="CHEBI:15378"/>
        <dbReference type="ChEBI" id="CHEBI:29033"/>
        <dbReference type="ChEBI" id="CHEBI:29034"/>
        <dbReference type="ChEBI" id="CHEBI:57783"/>
        <dbReference type="ChEBI" id="CHEBI:58349"/>
    </reaction>
    <physiologicalReaction direction="right-to-left" evidence="20">
        <dbReference type="Rhea" id="RHEA:71769"/>
    </physiologicalReaction>
</comment>
<feature type="transmembrane region" description="Helical" evidence="21">
    <location>
        <begin position="322"/>
        <end position="345"/>
    </location>
</feature>
<evidence type="ECO:0000256" key="8">
    <source>
        <dbReference type="ARBA" id="ARBA00022630"/>
    </source>
</evidence>
<feature type="domain" description="Cilia- and flagella-associated protein 69 ARM repeats" evidence="23">
    <location>
        <begin position="511"/>
        <end position="968"/>
    </location>
</feature>
<keyword evidence="18 21" id="KW-0472">Membrane</keyword>
<dbReference type="GO" id="GO:0042048">
    <property type="term" value="P:olfactory behavior"/>
    <property type="evidence" value="ECO:0007669"/>
    <property type="project" value="TreeGrafter"/>
</dbReference>
<evidence type="ECO:0000313" key="24">
    <source>
        <dbReference type="EMBL" id="MBZ3874192.1"/>
    </source>
</evidence>
<dbReference type="InterPro" id="IPR016024">
    <property type="entry name" value="ARM-type_fold"/>
</dbReference>
<keyword evidence="14" id="KW-0560">Oxidoreductase</keyword>
<dbReference type="Gene3D" id="3.40.50.720">
    <property type="entry name" value="NAD(P)-binding Rossmann-like Domain"/>
    <property type="match status" value="1"/>
</dbReference>
<comment type="cofactor">
    <cofactor evidence="1">
        <name>heme b</name>
        <dbReference type="ChEBI" id="CHEBI:60344"/>
    </cofactor>
</comment>
<dbReference type="Pfam" id="PF21049">
    <property type="entry name" value="CFA69_ARM_rpt"/>
    <property type="match status" value="1"/>
</dbReference>
<evidence type="ECO:0000256" key="6">
    <source>
        <dbReference type="ARBA" id="ARBA00022496"/>
    </source>
</evidence>
<evidence type="ECO:0000256" key="21">
    <source>
        <dbReference type="SAM" id="Phobius"/>
    </source>
</evidence>
<organism evidence="24 25">
    <name type="scientific">Sciurus carolinensis</name>
    <name type="common">Eastern gray squirrel</name>
    <dbReference type="NCBI Taxonomy" id="30640"/>
    <lineage>
        <taxon>Eukaryota</taxon>
        <taxon>Metazoa</taxon>
        <taxon>Chordata</taxon>
        <taxon>Craniata</taxon>
        <taxon>Vertebrata</taxon>
        <taxon>Euteleostomi</taxon>
        <taxon>Mammalia</taxon>
        <taxon>Eutheria</taxon>
        <taxon>Euarchontoglires</taxon>
        <taxon>Glires</taxon>
        <taxon>Rodentia</taxon>
        <taxon>Sciuromorpha</taxon>
        <taxon>Sciuridae</taxon>
        <taxon>Sciurinae</taxon>
        <taxon>Sciurini</taxon>
        <taxon>Sciurus</taxon>
    </lineage>
</organism>
<evidence type="ECO:0000256" key="9">
    <source>
        <dbReference type="ARBA" id="ARBA00022692"/>
    </source>
</evidence>
<dbReference type="InterPro" id="IPR011989">
    <property type="entry name" value="ARM-like"/>
</dbReference>
<feature type="transmembrane region" description="Helical" evidence="21">
    <location>
        <begin position="366"/>
        <end position="383"/>
    </location>
</feature>
<keyword evidence="12" id="KW-0274">FAD</keyword>
<keyword evidence="24" id="KW-0966">Cell projection</keyword>
<evidence type="ECO:0000313" key="25">
    <source>
        <dbReference type="Proteomes" id="UP001166674"/>
    </source>
</evidence>
<keyword evidence="24" id="KW-0282">Flagellum</keyword>
<keyword evidence="24" id="KW-0969">Cilium</keyword>
<keyword evidence="17" id="KW-0406">Ion transport</keyword>
<dbReference type="PANTHER" id="PTHR14716:SF0">
    <property type="entry name" value="CILIA- AND FLAGELLA-ASSOCIATED PROTEIN 69"/>
    <property type="match status" value="1"/>
</dbReference>
<evidence type="ECO:0000256" key="1">
    <source>
        <dbReference type="ARBA" id="ARBA00001970"/>
    </source>
</evidence>
<evidence type="ECO:0000256" key="12">
    <source>
        <dbReference type="ARBA" id="ARBA00022827"/>
    </source>
</evidence>
<dbReference type="Proteomes" id="UP001166674">
    <property type="component" value="Unassembled WGS sequence"/>
</dbReference>
<keyword evidence="11" id="KW-0967">Endosome</keyword>
<evidence type="ECO:0000256" key="10">
    <source>
        <dbReference type="ARBA" id="ARBA00022723"/>
    </source>
</evidence>
<evidence type="ECO:0000256" key="14">
    <source>
        <dbReference type="ARBA" id="ARBA00023002"/>
    </source>
</evidence>
<evidence type="ECO:0000256" key="13">
    <source>
        <dbReference type="ARBA" id="ARBA00022989"/>
    </source>
</evidence>
<dbReference type="GO" id="GO:0097730">
    <property type="term" value="C:non-motile cilium"/>
    <property type="evidence" value="ECO:0007669"/>
    <property type="project" value="TreeGrafter"/>
</dbReference>
<dbReference type="FunFam" id="3.40.50.720:FF:000051">
    <property type="entry name" value="STEAP2 metalloreductase"/>
    <property type="match status" value="1"/>
</dbReference>
<dbReference type="GO" id="GO:0046872">
    <property type="term" value="F:metal ion binding"/>
    <property type="evidence" value="ECO:0007669"/>
    <property type="project" value="UniProtKB-KW"/>
</dbReference>
<feature type="transmembrane region" description="Helical" evidence="21">
    <location>
        <begin position="403"/>
        <end position="421"/>
    </location>
</feature>
<dbReference type="GO" id="GO:0097225">
    <property type="term" value="C:sperm midpiece"/>
    <property type="evidence" value="ECO:0007669"/>
    <property type="project" value="TreeGrafter"/>
</dbReference>
<dbReference type="Gene3D" id="1.25.10.10">
    <property type="entry name" value="Leucine-rich Repeat Variant"/>
    <property type="match status" value="1"/>
</dbReference>
<feature type="transmembrane region" description="Helical" evidence="21">
    <location>
        <begin position="272"/>
        <end position="293"/>
    </location>
</feature>
<evidence type="ECO:0000256" key="3">
    <source>
        <dbReference type="ARBA" id="ARBA00004337"/>
    </source>
</evidence>
<reference evidence="24" key="1">
    <citation type="submission" date="2020-03" db="EMBL/GenBank/DDBJ databases">
        <title>Studies in the Genomics of Life Span.</title>
        <authorList>
            <person name="Glass D."/>
        </authorList>
    </citation>
    <scope>NUCLEOTIDE SEQUENCE</scope>
    <source>
        <strain evidence="24">SUZIE</strain>
        <tissue evidence="24">Muscle</tissue>
    </source>
</reference>
<proteinExistence type="inferred from homology"/>
<name>A0AA41MLK3_SCICA</name>
<dbReference type="SUPFAM" id="SSF51735">
    <property type="entry name" value="NAD(P)-binding Rossmann-fold domains"/>
    <property type="match status" value="1"/>
</dbReference>
<dbReference type="SUPFAM" id="SSF48371">
    <property type="entry name" value="ARM repeat"/>
    <property type="match status" value="1"/>
</dbReference>
<keyword evidence="10" id="KW-0479">Metal-binding</keyword>
<evidence type="ECO:0000256" key="19">
    <source>
        <dbReference type="ARBA" id="ARBA00048958"/>
    </source>
</evidence>
<protein>
    <submittedName>
        <fullName evidence="24">Cilia- and flagella-associated protein 69</fullName>
    </submittedName>
</protein>
<dbReference type="GO" id="GO:0006826">
    <property type="term" value="P:iron ion transport"/>
    <property type="evidence" value="ECO:0007669"/>
    <property type="project" value="UniProtKB-KW"/>
</dbReference>
<dbReference type="GO" id="GO:1990834">
    <property type="term" value="P:response to odorant"/>
    <property type="evidence" value="ECO:0007669"/>
    <property type="project" value="TreeGrafter"/>
</dbReference>
<keyword evidence="13 21" id="KW-1133">Transmembrane helix</keyword>
<keyword evidence="7" id="KW-0349">Heme</keyword>
<evidence type="ECO:0000256" key="20">
    <source>
        <dbReference type="ARBA" id="ARBA00049387"/>
    </source>
</evidence>
<dbReference type="PANTHER" id="PTHR14716">
    <property type="entry name" value="CILIA- AND FLAGELLA-ASSOCIATED PROTEIN 69"/>
    <property type="match status" value="1"/>
</dbReference>
<dbReference type="GO" id="GO:0016491">
    <property type="term" value="F:oxidoreductase activity"/>
    <property type="evidence" value="ECO:0007669"/>
    <property type="project" value="UniProtKB-KW"/>
</dbReference>
<keyword evidence="5" id="KW-0813">Transport</keyword>
<gene>
    <name evidence="24" type="ORF">SUZIE_126710</name>
</gene>
<dbReference type="InterPro" id="IPR048732">
    <property type="entry name" value="CFA69"/>
</dbReference>
<evidence type="ECO:0000256" key="17">
    <source>
        <dbReference type="ARBA" id="ARBA00023065"/>
    </source>
</evidence>
<evidence type="ECO:0000256" key="18">
    <source>
        <dbReference type="ARBA" id="ARBA00023136"/>
    </source>
</evidence>
<comment type="caution">
    <text evidence="24">The sequence shown here is derived from an EMBL/GenBank/DDBJ whole genome shotgun (WGS) entry which is preliminary data.</text>
</comment>
<keyword evidence="25" id="KW-1185">Reference proteome</keyword>